<dbReference type="SMART" id="SM00120">
    <property type="entry name" value="HX"/>
    <property type="match status" value="4"/>
</dbReference>
<dbReference type="Proteomes" id="UP000197092">
    <property type="component" value="Chromosome 2"/>
</dbReference>
<evidence type="ECO:0008006" key="4">
    <source>
        <dbReference type="Google" id="ProtNLM"/>
    </source>
</evidence>
<protein>
    <recommendedName>
        <fullName evidence="4">Metalloenzyme domain-containing protein</fullName>
    </recommendedName>
</protein>
<dbReference type="RefSeq" id="WP_088878854.1">
    <property type="nucleotide sequence ID" value="NZ_CP018309.1"/>
</dbReference>
<gene>
    <name evidence="2" type="ORF">BSZ05_25275</name>
</gene>
<proteinExistence type="predicted"/>
<keyword evidence="1" id="KW-0732">Signal</keyword>
<dbReference type="Gene3D" id="2.110.10.10">
    <property type="entry name" value="Hemopexin-like domain"/>
    <property type="match status" value="2"/>
</dbReference>
<sequence length="593" mass="67241">MKNTSKIALALILLTTTIVSPHALSQDKKRNVIILNINGLQYEEIFKTPTPNLDRLNITKAYTGGIYGTHSEQKLITNPSEVSILTGVWANKHLIKDNRKNISSGRFPSILNRIKTQKNNSKVAAIVNQPSVIINNLRADLEKADTIEYGLTDDEVINHGLDLIKQRYDMIYLSTNSVYQAGRKFCFGDDYSQSITKADQQIGDIRQAIAQSGDDWLFIVTTDHGLDSKKACISNGGHQTIEEKTIFIATNKPMNEEFSDRTTEAASTDFNHIYSFPAQTSIAPTVYRYLGITINLSWYLDGSSLLGNHGVRKLMTRLNRNFIQWAPIEGDVDIYRDNVYLDTVDGKKGLWKMPVRPLLVYDYSFDNKNSPVGIRLYPTPEEKSTINIKSAINYNNGKIYLFRTDNKYIRWSLGHGKVDSGYPKPINDKTWRGLNRYKNDIVASFNTDKDKSYIFLRNGTYLRFDTNEGRVDKGYPLEVNEQSWPGLKNYANKIVAALHWSSKTVYFFLNNATYLKYDLDSNRVENGYPLKINEQNWPGLAKYAAGISGALKYDSNRAYIFFGDKYVEYNSSSNHVEGALVEVSIGWPGAMKP</sequence>
<reference evidence="3" key="1">
    <citation type="submission" date="2016-12" db="EMBL/GenBank/DDBJ databases">
        <title>Comparative genomic analysis reveals the diversity, evolution, and environmental adaptation strategies of the genus Vibrio.</title>
        <authorList>
            <person name="Lin H."/>
            <person name="Wang X."/>
            <person name="Zhang X.-H."/>
        </authorList>
    </citation>
    <scope>NUCLEOTIDE SEQUENCE [LARGE SCALE GENOMIC DNA]</scope>
    <source>
        <strain evidence="3">QT6D1</strain>
    </source>
</reference>
<dbReference type="AlphaFoldDB" id="A0AAN1FLZ1"/>
<evidence type="ECO:0000256" key="1">
    <source>
        <dbReference type="SAM" id="SignalP"/>
    </source>
</evidence>
<evidence type="ECO:0000313" key="2">
    <source>
        <dbReference type="EMBL" id="ASI93062.1"/>
    </source>
</evidence>
<feature type="chain" id="PRO_5042922777" description="Metalloenzyme domain-containing protein" evidence="1">
    <location>
        <begin position="26"/>
        <end position="593"/>
    </location>
</feature>
<dbReference type="SUPFAM" id="SSF53649">
    <property type="entry name" value="Alkaline phosphatase-like"/>
    <property type="match status" value="1"/>
</dbReference>
<feature type="signal peptide" evidence="1">
    <location>
        <begin position="1"/>
        <end position="25"/>
    </location>
</feature>
<dbReference type="InterPro" id="IPR036375">
    <property type="entry name" value="Hemopexin-like_dom_sf"/>
</dbReference>
<accession>A0AAN1FLZ1</accession>
<dbReference type="SUPFAM" id="SSF50923">
    <property type="entry name" value="Hemopexin-like domain"/>
    <property type="match status" value="1"/>
</dbReference>
<name>A0AAN1FLZ1_9VIBR</name>
<dbReference type="InterPro" id="IPR002591">
    <property type="entry name" value="Phosphodiest/P_Trfase"/>
</dbReference>
<dbReference type="EMBL" id="CP018309">
    <property type="protein sequence ID" value="ASI93062.1"/>
    <property type="molecule type" value="Genomic_DNA"/>
</dbReference>
<dbReference type="InterPro" id="IPR017850">
    <property type="entry name" value="Alkaline_phosphatase_core_sf"/>
</dbReference>
<organism evidence="2 3">
    <name type="scientific">Vibrio mediterranei</name>
    <dbReference type="NCBI Taxonomy" id="689"/>
    <lineage>
        <taxon>Bacteria</taxon>
        <taxon>Pseudomonadati</taxon>
        <taxon>Pseudomonadota</taxon>
        <taxon>Gammaproteobacteria</taxon>
        <taxon>Vibrionales</taxon>
        <taxon>Vibrionaceae</taxon>
        <taxon>Vibrio</taxon>
    </lineage>
</organism>
<dbReference type="Pfam" id="PF01663">
    <property type="entry name" value="Phosphodiest"/>
    <property type="match status" value="1"/>
</dbReference>
<dbReference type="InterPro" id="IPR018487">
    <property type="entry name" value="Hemopexin-like_repeat"/>
</dbReference>
<dbReference type="KEGG" id="vsh:BSZ05_25275"/>
<evidence type="ECO:0000313" key="3">
    <source>
        <dbReference type="Proteomes" id="UP000197092"/>
    </source>
</evidence>
<dbReference type="Gene3D" id="3.40.720.10">
    <property type="entry name" value="Alkaline Phosphatase, subunit A"/>
    <property type="match status" value="1"/>
</dbReference>